<dbReference type="GO" id="GO:0003779">
    <property type="term" value="F:actin binding"/>
    <property type="evidence" value="ECO:0007669"/>
    <property type="project" value="InterPro"/>
</dbReference>
<name>A0A922I6J5_DERFA</name>
<accession>A0A922I6J5</accession>
<dbReference type="GO" id="GO:0008179">
    <property type="term" value="F:adenylate cyclase binding"/>
    <property type="evidence" value="ECO:0007669"/>
    <property type="project" value="TreeGrafter"/>
</dbReference>
<comment type="similarity">
    <text evidence="1">Belongs to the CAP family.</text>
</comment>
<dbReference type="Proteomes" id="UP000790347">
    <property type="component" value="Unassembled WGS sequence"/>
</dbReference>
<dbReference type="InterPro" id="IPR001837">
    <property type="entry name" value="Adenylate_cyclase-assoc_CAP"/>
</dbReference>
<dbReference type="Gene3D" id="2.160.20.70">
    <property type="match status" value="1"/>
</dbReference>
<organism evidence="3 4">
    <name type="scientific">Dermatophagoides farinae</name>
    <name type="common">American house dust mite</name>
    <dbReference type="NCBI Taxonomy" id="6954"/>
    <lineage>
        <taxon>Eukaryota</taxon>
        <taxon>Metazoa</taxon>
        <taxon>Ecdysozoa</taxon>
        <taxon>Arthropoda</taxon>
        <taxon>Chelicerata</taxon>
        <taxon>Arachnida</taxon>
        <taxon>Acari</taxon>
        <taxon>Acariformes</taxon>
        <taxon>Sarcoptiformes</taxon>
        <taxon>Astigmata</taxon>
        <taxon>Psoroptidia</taxon>
        <taxon>Analgoidea</taxon>
        <taxon>Pyroglyphidae</taxon>
        <taxon>Dermatophagoidinae</taxon>
        <taxon>Dermatophagoides</taxon>
    </lineage>
</organism>
<dbReference type="InterPro" id="IPR036222">
    <property type="entry name" value="CAP_N_sf"/>
</dbReference>
<dbReference type="GO" id="GO:0000902">
    <property type="term" value="P:cell morphogenesis"/>
    <property type="evidence" value="ECO:0007669"/>
    <property type="project" value="TreeGrafter"/>
</dbReference>
<dbReference type="InterPro" id="IPR016098">
    <property type="entry name" value="CAP/MinC_C"/>
</dbReference>
<dbReference type="InterPro" id="IPR053950">
    <property type="entry name" value="CAP_N"/>
</dbReference>
<comment type="caution">
    <text evidence="3">The sequence shown here is derived from an EMBL/GenBank/DDBJ whole genome shotgun (WGS) entry which is preliminary data.</text>
</comment>
<dbReference type="InterPro" id="IPR036223">
    <property type="entry name" value="CAP_C_sf"/>
</dbReference>
<reference evidence="3" key="2">
    <citation type="journal article" date="2022" name="Res Sq">
        <title>Comparative Genomics Reveals Insights into the Divergent Evolution of Astigmatic Mites and Household Pest Adaptations.</title>
        <authorList>
            <person name="Xiong Q."/>
            <person name="Wan A.T.-Y."/>
            <person name="Liu X.-Y."/>
            <person name="Fung C.S.-H."/>
            <person name="Xiao X."/>
            <person name="Malainual N."/>
            <person name="Hou J."/>
            <person name="Wang L."/>
            <person name="Wang M."/>
            <person name="Yang K."/>
            <person name="Cui Y."/>
            <person name="Leung E."/>
            <person name="Nong W."/>
            <person name="Shin S.-K."/>
            <person name="Au S."/>
            <person name="Jeong K.Y."/>
            <person name="Chew F.T."/>
            <person name="Hui J."/>
            <person name="Leung T.F."/>
            <person name="Tungtrongchitr A."/>
            <person name="Zhong N."/>
            <person name="Liu Z."/>
            <person name="Tsui S."/>
        </authorList>
    </citation>
    <scope>NUCLEOTIDE SEQUENCE</scope>
    <source>
        <strain evidence="3">Derf</strain>
        <tissue evidence="3">Whole organism</tissue>
    </source>
</reference>
<sequence>MAASLNAFDDLMACQLQPFIQFSGQIGGLVQEQARLTMESFKEQRKFIEMASQMAKPANDVQLMQLLQPISQLITQIQASEIKERNRKHEHFNHLSAIAEGIAAIGWVTVVPTPAPYVKEMCDSAQFYTNKVLVAFKDNPVMIHHIDWAKAWIGFLTELQKYIRQHHTTGLVWSSSSSQAAAPLPPPPPPPIGLDLGGKSAADQAMDDARAALFASINKGDDITKGLRKVTADQMTHKNPSLRLSSTVSDNEMKNLPISQQQQSKLATQLRPEKLCLEGRKWMVENFKNRHDLLVDDTYIQQSVNIYQCEDCILTVKGKVNSITLDKCKKFGIVFDSIVSFVELINCRQIKAQAMESVPTITIDFTDGVELYLGQQSLNAEIISSKSSSINVSVLAPNGDYVEHPIPEQLKSTWNGKGFHTEAISKN</sequence>
<dbReference type="EMBL" id="ASGP02000001">
    <property type="protein sequence ID" value="KAH9525901.1"/>
    <property type="molecule type" value="Genomic_DNA"/>
</dbReference>
<protein>
    <submittedName>
        <fullName evidence="3">F-actin-capping protein subunit alpha</fullName>
    </submittedName>
</protein>
<reference evidence="3" key="1">
    <citation type="submission" date="2013-05" db="EMBL/GenBank/DDBJ databases">
        <authorList>
            <person name="Yim A.K.Y."/>
            <person name="Chan T.F."/>
            <person name="Ji K.M."/>
            <person name="Liu X.Y."/>
            <person name="Zhou J.W."/>
            <person name="Li R.Q."/>
            <person name="Yang K.Y."/>
            <person name="Li J."/>
            <person name="Li M."/>
            <person name="Law P.T.W."/>
            <person name="Wu Y.L."/>
            <person name="Cai Z.L."/>
            <person name="Qin H."/>
            <person name="Bao Y."/>
            <person name="Leung R.K.K."/>
            <person name="Ng P.K.S."/>
            <person name="Zou J."/>
            <person name="Zhong X.J."/>
            <person name="Ran P.X."/>
            <person name="Zhong N.S."/>
            <person name="Liu Z.G."/>
            <person name="Tsui S.K.W."/>
        </authorList>
    </citation>
    <scope>NUCLEOTIDE SEQUENCE</scope>
    <source>
        <strain evidence="3">Derf</strain>
        <tissue evidence="3">Whole organism</tissue>
    </source>
</reference>
<gene>
    <name evidence="3" type="primary">CAP1_1</name>
    <name evidence="3" type="ORF">DERF_000034</name>
</gene>
<proteinExistence type="inferred from homology"/>
<dbReference type="SUPFAM" id="SSF101278">
    <property type="entry name" value="N-terminal domain of adenylylcyclase associated protein, CAP"/>
    <property type="match status" value="1"/>
</dbReference>
<dbReference type="Pfam" id="PF08603">
    <property type="entry name" value="CAP_C"/>
    <property type="match status" value="1"/>
</dbReference>
<keyword evidence="4" id="KW-1185">Reference proteome</keyword>
<dbReference type="Pfam" id="PF21938">
    <property type="entry name" value="CAP_N"/>
    <property type="match status" value="1"/>
</dbReference>
<dbReference type="GO" id="GO:0005737">
    <property type="term" value="C:cytoplasm"/>
    <property type="evidence" value="ECO:0007669"/>
    <property type="project" value="TreeGrafter"/>
</dbReference>
<dbReference type="Gene3D" id="1.25.40.330">
    <property type="entry name" value="Adenylate cyclase-associated CAP, N-terminal domain"/>
    <property type="match status" value="1"/>
</dbReference>
<dbReference type="PROSITE" id="PS51329">
    <property type="entry name" value="C_CAP_COFACTOR_C"/>
    <property type="match status" value="1"/>
</dbReference>
<dbReference type="SUPFAM" id="SSF69340">
    <property type="entry name" value="C-terminal domain of adenylylcyclase associated protein"/>
    <property type="match status" value="1"/>
</dbReference>
<dbReference type="InterPro" id="IPR017901">
    <property type="entry name" value="C-CAP_CF_C-like"/>
</dbReference>
<dbReference type="GO" id="GO:0019933">
    <property type="term" value="P:cAMP-mediated signaling"/>
    <property type="evidence" value="ECO:0007669"/>
    <property type="project" value="TreeGrafter"/>
</dbReference>
<feature type="domain" description="C-CAP/cofactor C-like" evidence="2">
    <location>
        <begin position="272"/>
        <end position="406"/>
    </location>
</feature>
<dbReference type="InterPro" id="IPR028417">
    <property type="entry name" value="CAP_CS_C"/>
</dbReference>
<dbReference type="AlphaFoldDB" id="A0A922I6J5"/>
<dbReference type="InterPro" id="IPR006599">
    <property type="entry name" value="CARP_motif"/>
</dbReference>
<dbReference type="GO" id="GO:0007015">
    <property type="term" value="P:actin filament organization"/>
    <property type="evidence" value="ECO:0007669"/>
    <property type="project" value="TreeGrafter"/>
</dbReference>
<evidence type="ECO:0000313" key="4">
    <source>
        <dbReference type="Proteomes" id="UP000790347"/>
    </source>
</evidence>
<dbReference type="FunFam" id="1.25.40.330:FF:000001">
    <property type="entry name" value="Adenylyl cyclase-associated protein"/>
    <property type="match status" value="1"/>
</dbReference>
<dbReference type="InterPro" id="IPR013912">
    <property type="entry name" value="Adenylate_cyclase-assoc_CAP_C"/>
</dbReference>
<dbReference type="PANTHER" id="PTHR10652">
    <property type="entry name" value="ADENYLYL CYCLASE-ASSOCIATED PROTEIN"/>
    <property type="match status" value="1"/>
</dbReference>
<evidence type="ECO:0000256" key="1">
    <source>
        <dbReference type="ARBA" id="ARBA00007659"/>
    </source>
</evidence>
<dbReference type="PROSITE" id="PS01089">
    <property type="entry name" value="CAP_2"/>
    <property type="match status" value="1"/>
</dbReference>
<evidence type="ECO:0000259" key="2">
    <source>
        <dbReference type="PROSITE" id="PS51329"/>
    </source>
</evidence>
<evidence type="ECO:0000313" key="3">
    <source>
        <dbReference type="EMBL" id="KAH9525901.1"/>
    </source>
</evidence>
<dbReference type="SMART" id="SM00673">
    <property type="entry name" value="CARP"/>
    <property type="match status" value="2"/>
</dbReference>
<dbReference type="PANTHER" id="PTHR10652:SF0">
    <property type="entry name" value="ADENYLYL CYCLASE-ASSOCIATED PROTEIN"/>
    <property type="match status" value="1"/>
</dbReference>